<dbReference type="EMBL" id="CP046172">
    <property type="protein sequence ID" value="QIS10076.1"/>
    <property type="molecule type" value="Genomic_DNA"/>
</dbReference>
<keyword evidence="4" id="KW-1185">Reference proteome</keyword>
<evidence type="ECO:0000259" key="2">
    <source>
        <dbReference type="Pfam" id="PF01841"/>
    </source>
</evidence>
<feature type="region of interest" description="Disordered" evidence="1">
    <location>
        <begin position="1"/>
        <end position="21"/>
    </location>
</feature>
<name>A0A6G9YAI5_9NOCA</name>
<proteinExistence type="predicted"/>
<organism evidence="3 4">
    <name type="scientific">Nocardia arthritidis</name>
    <dbReference type="NCBI Taxonomy" id="228602"/>
    <lineage>
        <taxon>Bacteria</taxon>
        <taxon>Bacillati</taxon>
        <taxon>Actinomycetota</taxon>
        <taxon>Actinomycetes</taxon>
        <taxon>Mycobacteriales</taxon>
        <taxon>Nocardiaceae</taxon>
        <taxon>Nocardia</taxon>
    </lineage>
</organism>
<accession>A0A6G9YAI5</accession>
<sequence>MPTSRSLSISSSSVSPSSISSTSISASFAGSAVIGFGSLARICDPAATGYGVSSTGTEPSDSEHHQKHSKRCCDDRLNPHRVRGGRQDEIRCGIEHLSMRAKRGPERACGELEKSTRRDHLGGTHARNIDKPICPRHTGTPAQGHTGWVVCSLVTPWWRGRVSAGGADTIRGGCNPTPILDLDHPLVRSLAERVIPVDGDQLSGLRTAHQFIATSVRPVYSVNDKQPTSRTLRRGRGSCSQRLAVLESVARIRGIATRVRGLVVDGRFWYPRFPRATFLVPSQVLLAWPEFQVAQEWISVGELFGQMTELATTATGFTNKGGETLFDAVARTAVDWDGLTCASGSPSACDLSATVLMDLGRFDSRDELFARNGQTLCGPLTALADPFLSRWAPPSTTSR</sequence>
<protein>
    <recommendedName>
        <fullName evidence="2">Transglutaminase-like domain-containing protein</fullName>
    </recommendedName>
</protein>
<evidence type="ECO:0000313" key="4">
    <source>
        <dbReference type="Proteomes" id="UP000503540"/>
    </source>
</evidence>
<dbReference type="Pfam" id="PF01841">
    <property type="entry name" value="Transglut_core"/>
    <property type="match status" value="1"/>
</dbReference>
<evidence type="ECO:0000313" key="3">
    <source>
        <dbReference type="EMBL" id="QIS10076.1"/>
    </source>
</evidence>
<dbReference type="AlphaFoldDB" id="A0A6G9YAI5"/>
<evidence type="ECO:0000256" key="1">
    <source>
        <dbReference type="SAM" id="MobiDB-lite"/>
    </source>
</evidence>
<dbReference type="InterPro" id="IPR002931">
    <property type="entry name" value="Transglutaminase-like"/>
</dbReference>
<feature type="domain" description="Transglutaminase-like" evidence="2">
    <location>
        <begin position="189"/>
        <end position="300"/>
    </location>
</feature>
<dbReference type="KEGG" id="nah:F5544_10905"/>
<reference evidence="3 4" key="1">
    <citation type="journal article" date="2019" name="ACS Chem. Biol.">
        <title>Identification and Mobilization of a Cryptic Antibiotic Biosynthesis Gene Locus from a Human-Pathogenic Nocardia Isolate.</title>
        <authorList>
            <person name="Herisse M."/>
            <person name="Ishida K."/>
            <person name="Porter J.L."/>
            <person name="Howden B."/>
            <person name="Hertweck C."/>
            <person name="Stinear T.P."/>
            <person name="Pidot S.J."/>
        </authorList>
    </citation>
    <scope>NUCLEOTIDE SEQUENCE [LARGE SCALE GENOMIC DNA]</scope>
    <source>
        <strain evidence="3 4">AUSMDU00012717</strain>
    </source>
</reference>
<gene>
    <name evidence="3" type="ORF">F5544_10905</name>
</gene>
<feature type="region of interest" description="Disordered" evidence="1">
    <location>
        <begin position="50"/>
        <end position="79"/>
    </location>
</feature>
<dbReference type="RefSeq" id="WP_342760416.1">
    <property type="nucleotide sequence ID" value="NZ_CP046172.1"/>
</dbReference>
<dbReference type="Proteomes" id="UP000503540">
    <property type="component" value="Chromosome"/>
</dbReference>